<dbReference type="InterPro" id="IPR053027">
    <property type="entry name" value="AGGF1"/>
</dbReference>
<gene>
    <name evidence="3" type="ORF">BpHYR1_039726</name>
</gene>
<feature type="domain" description="G-patch" evidence="2">
    <location>
        <begin position="374"/>
        <end position="420"/>
    </location>
</feature>
<evidence type="ECO:0000313" key="4">
    <source>
        <dbReference type="Proteomes" id="UP000276133"/>
    </source>
</evidence>
<dbReference type="Pfam" id="PF01585">
    <property type="entry name" value="G-patch"/>
    <property type="match status" value="1"/>
</dbReference>
<dbReference type="Proteomes" id="UP000276133">
    <property type="component" value="Unassembled WGS sequence"/>
</dbReference>
<dbReference type="PROSITE" id="PS50174">
    <property type="entry name" value="G_PATCH"/>
    <property type="match status" value="1"/>
</dbReference>
<dbReference type="PROSITE" id="PS50006">
    <property type="entry name" value="FHA_DOMAIN"/>
    <property type="match status" value="1"/>
</dbReference>
<dbReference type="InterPro" id="IPR008984">
    <property type="entry name" value="SMAD_FHA_dom_sf"/>
</dbReference>
<proteinExistence type="predicted"/>
<evidence type="ECO:0000259" key="1">
    <source>
        <dbReference type="PROSITE" id="PS50006"/>
    </source>
</evidence>
<reference evidence="3 4" key="1">
    <citation type="journal article" date="2018" name="Sci. Rep.">
        <title>Genomic signatures of local adaptation to the degree of environmental predictability in rotifers.</title>
        <authorList>
            <person name="Franch-Gras L."/>
            <person name="Hahn C."/>
            <person name="Garcia-Roger E.M."/>
            <person name="Carmona M.J."/>
            <person name="Serra M."/>
            <person name="Gomez A."/>
        </authorList>
    </citation>
    <scope>NUCLEOTIDE SEQUENCE [LARGE SCALE GENOMIC DNA]</scope>
    <source>
        <strain evidence="3">HYR1</strain>
    </source>
</reference>
<dbReference type="GO" id="GO:0003676">
    <property type="term" value="F:nucleic acid binding"/>
    <property type="evidence" value="ECO:0007669"/>
    <property type="project" value="InterPro"/>
</dbReference>
<sequence>MNKNNNYCQTDEELVYNFAWSKYYQHFVNYHLSQNQPSYQASNDESNMEVLDAESIKKIAESTMENRGFLYDDRSGLYFDAQNALYYDQSQQLYYDIEGGISYKFKLISQTNSHHLRFHSKIPKNELYRLRKLIGLGELDKEELSDAMQSSESEPETHDASKYPPCIRAILIDSGKTNFDPGSLFLVPYTGGLIGSGDEPSKYVLHFPDEDKIDKIHASIRFDKRKKKFLIKDENSSNGTWLNEKKLETQIETELRHGDKLLLGKSVALLVHIHEGSNTCINCEPGEVMHKLQLKKESIIENEKKFSYDRENIRRENVKLIKSKYGLNYGQDKKSTISDDYIDRAKQRRDEFGVDYSHIEKIDVTLKQTDEKVKSEIGLKLMSKMGWKEGKGLGKEETGITEPISTKIKLDKSGIGSATSSQIDLESDDKMRKKYLKWKKTKERFESITPAAINSKISNIFNVDDENDEN</sequence>
<dbReference type="OrthoDB" id="2538319at2759"/>
<name>A0A3M7T634_BRAPC</name>
<dbReference type="InterPro" id="IPR041591">
    <property type="entry name" value="OCRE"/>
</dbReference>
<dbReference type="Pfam" id="PF00498">
    <property type="entry name" value="FHA"/>
    <property type="match status" value="1"/>
</dbReference>
<evidence type="ECO:0000313" key="3">
    <source>
        <dbReference type="EMBL" id="RNA43431.1"/>
    </source>
</evidence>
<feature type="domain" description="FHA" evidence="1">
    <location>
        <begin position="192"/>
        <end position="247"/>
    </location>
</feature>
<dbReference type="Gene3D" id="2.60.200.20">
    <property type="match status" value="1"/>
</dbReference>
<dbReference type="Pfam" id="PF17780">
    <property type="entry name" value="OCRE"/>
    <property type="match status" value="1"/>
</dbReference>
<evidence type="ECO:0000259" key="2">
    <source>
        <dbReference type="PROSITE" id="PS50174"/>
    </source>
</evidence>
<protein>
    <submittedName>
        <fullName evidence="3">Angiogenic factor with G patch and FHA domains 1 isoform X2</fullName>
    </submittedName>
</protein>
<dbReference type="SMART" id="SM00443">
    <property type="entry name" value="G_patch"/>
    <property type="match status" value="1"/>
</dbReference>
<dbReference type="AlphaFoldDB" id="A0A3M7T634"/>
<organism evidence="3 4">
    <name type="scientific">Brachionus plicatilis</name>
    <name type="common">Marine rotifer</name>
    <name type="synonym">Brachionus muelleri</name>
    <dbReference type="NCBI Taxonomy" id="10195"/>
    <lineage>
        <taxon>Eukaryota</taxon>
        <taxon>Metazoa</taxon>
        <taxon>Spiralia</taxon>
        <taxon>Gnathifera</taxon>
        <taxon>Rotifera</taxon>
        <taxon>Eurotatoria</taxon>
        <taxon>Monogononta</taxon>
        <taxon>Pseudotrocha</taxon>
        <taxon>Ploima</taxon>
        <taxon>Brachionidae</taxon>
        <taxon>Brachionus</taxon>
    </lineage>
</organism>
<dbReference type="InterPro" id="IPR000467">
    <property type="entry name" value="G_patch_dom"/>
</dbReference>
<dbReference type="PANTHER" id="PTHR23106:SF24">
    <property type="entry name" value="ANGIOGENIC FACTOR WITH G PATCH AND FHA DOMAINS 1"/>
    <property type="match status" value="1"/>
</dbReference>
<dbReference type="SUPFAM" id="SSF49879">
    <property type="entry name" value="SMAD/FHA domain"/>
    <property type="match status" value="1"/>
</dbReference>
<comment type="caution">
    <text evidence="3">The sequence shown here is derived from an EMBL/GenBank/DDBJ whole genome shotgun (WGS) entry which is preliminary data.</text>
</comment>
<dbReference type="EMBL" id="REGN01000224">
    <property type="protein sequence ID" value="RNA43431.1"/>
    <property type="molecule type" value="Genomic_DNA"/>
</dbReference>
<accession>A0A3M7T634</accession>
<keyword evidence="4" id="KW-1185">Reference proteome</keyword>
<dbReference type="InterPro" id="IPR000253">
    <property type="entry name" value="FHA_dom"/>
</dbReference>
<dbReference type="PANTHER" id="PTHR23106">
    <property type="entry name" value="ANGIOGENIC FACTOR WITH G PATCH AND FHA DOMAINS 1"/>
    <property type="match status" value="1"/>
</dbReference>
<dbReference type="STRING" id="10195.A0A3M7T634"/>